<sequence>METMGDENADFKLKVISPSIGANSITGNGGITTATDLVEINLFVFVRVVRARDLVGYCDPYVEVKVGRFKGTTMCFRSSSDPEWNQVFALDKVHTEETTLHIFVKDKVFRHDHYMGRISFDISDIPTRFPMDSALAPQWHGLEDHRGLRCRGELMLSTWVGTQADEAFPEAWHLHLGAAASIGVYNVANTCSRIYLAPMIWCLRVNLIQAWGLLLEDTTESSHIFIQAALGNLTFTSKMAKYNNGNPKWNEDILIAVAEPFDQVLVLSLKQGTLGSHKSLGTYVFPVKNVEIRVDGSPLSTKTIDVKRNGGFGGRLSLRLSLDGGYHVFDEDPMCSSDMNPAAKMLWRPSIGVFEMGILSATGLPAMKPRGGTDAYCVAKYGPKWVRTRTVVDSLCPKWNEQYSWDVYDPCTFITICVFDNGQLHQGDIVATAGARDTRIGKVRIRLSELETNKVYSYSYPLVELQPSGLKKMGEIQLAFKFCCPNMMNLCKVYTLPMLPAQHFANPLSPTQLHGLRKQAVMLVLSKMSRTEPPLRREVVEYMLDSREMMWSIRRGRADFERINTFVSGLVALYTQFDEIRKWENPISTLIICLVLFVVIVHPQHLLPATFSCLILHVLLQHQKRPRKVSHVDLQLSHVHTASVDELEEEFDPIPSKFGDSIIRNRYDRLRVAAGKYVALMGDFASRGERLQFLLSWQDTTVTMLVMILCLVTGIVTLIVPFRIIVSVSLLYLLRHPILRSPFPSLFENWVRRMPSKLDSMI</sequence>
<dbReference type="SMART" id="SM00239">
    <property type="entry name" value="C2"/>
    <property type="match status" value="3"/>
</dbReference>
<keyword evidence="4" id="KW-0677">Repeat</keyword>
<feature type="domain" description="C2" evidence="9">
    <location>
        <begin position="333"/>
        <end position="460"/>
    </location>
</feature>
<evidence type="ECO:0000313" key="10">
    <source>
        <dbReference type="EMBL" id="KAK7320286.1"/>
    </source>
</evidence>
<dbReference type="InterPro" id="IPR047257">
    <property type="entry name" value="C2B_MCTP_PRT_plant"/>
</dbReference>
<dbReference type="Proteomes" id="UP001367508">
    <property type="component" value="Unassembled WGS sequence"/>
</dbReference>
<keyword evidence="5" id="KW-0106">Calcium</keyword>
<accession>A0AAN9Q2T8</accession>
<evidence type="ECO:0000256" key="7">
    <source>
        <dbReference type="ARBA" id="ARBA00023136"/>
    </source>
</evidence>
<dbReference type="InterPro" id="IPR047255">
    <property type="entry name" value="C2D_MCTP_PRT_plant"/>
</dbReference>
<evidence type="ECO:0000256" key="1">
    <source>
        <dbReference type="ARBA" id="ARBA00004141"/>
    </source>
</evidence>
<reference evidence="10 11" key="1">
    <citation type="submission" date="2024-01" db="EMBL/GenBank/DDBJ databases">
        <title>The genomes of 5 underutilized Papilionoideae crops provide insights into root nodulation and disease resistanc.</title>
        <authorList>
            <person name="Jiang F."/>
        </authorList>
    </citation>
    <scope>NUCLEOTIDE SEQUENCE [LARGE SCALE GENOMIC DNA]</scope>
    <source>
        <strain evidence="10">LVBAO_FW01</strain>
        <tissue evidence="10">Leaves</tissue>
    </source>
</reference>
<dbReference type="InterPro" id="IPR035892">
    <property type="entry name" value="C2_domain_sf"/>
</dbReference>
<evidence type="ECO:0000256" key="4">
    <source>
        <dbReference type="ARBA" id="ARBA00022737"/>
    </source>
</evidence>
<evidence type="ECO:0000259" key="9">
    <source>
        <dbReference type="PROSITE" id="PS50004"/>
    </source>
</evidence>
<dbReference type="Gene3D" id="2.60.40.150">
    <property type="entry name" value="C2 domain"/>
    <property type="match status" value="3"/>
</dbReference>
<dbReference type="SUPFAM" id="SSF49562">
    <property type="entry name" value="C2 domain (Calcium/lipid-binding domain, CaLB)"/>
    <property type="match status" value="3"/>
</dbReference>
<dbReference type="EMBL" id="JAYMYQ010000007">
    <property type="protein sequence ID" value="KAK7320286.1"/>
    <property type="molecule type" value="Genomic_DNA"/>
</dbReference>
<evidence type="ECO:0000256" key="5">
    <source>
        <dbReference type="ARBA" id="ARBA00022837"/>
    </source>
</evidence>
<comment type="subcellular location">
    <subcellularLocation>
        <location evidence="1">Membrane</location>
        <topology evidence="1">Multi-pass membrane protein</topology>
    </subcellularLocation>
</comment>
<keyword evidence="6 8" id="KW-1133">Transmembrane helix</keyword>
<dbReference type="InterPro" id="IPR047259">
    <property type="entry name" value="QUIRKY-like"/>
</dbReference>
<dbReference type="PANTHER" id="PTHR31425">
    <property type="entry name" value="PHOSPHORIBOSYLANTHRANILATE TRANSFERASE ISOFORM 1"/>
    <property type="match status" value="1"/>
</dbReference>
<protein>
    <recommendedName>
        <fullName evidence="9">C2 domain-containing protein</fullName>
    </recommendedName>
</protein>
<evidence type="ECO:0000256" key="8">
    <source>
        <dbReference type="SAM" id="Phobius"/>
    </source>
</evidence>
<organism evidence="10 11">
    <name type="scientific">Canavalia gladiata</name>
    <name type="common">Sword bean</name>
    <name type="synonym">Dolichos gladiatus</name>
    <dbReference type="NCBI Taxonomy" id="3824"/>
    <lineage>
        <taxon>Eukaryota</taxon>
        <taxon>Viridiplantae</taxon>
        <taxon>Streptophyta</taxon>
        <taxon>Embryophyta</taxon>
        <taxon>Tracheophyta</taxon>
        <taxon>Spermatophyta</taxon>
        <taxon>Magnoliopsida</taxon>
        <taxon>eudicotyledons</taxon>
        <taxon>Gunneridae</taxon>
        <taxon>Pentapetalae</taxon>
        <taxon>rosids</taxon>
        <taxon>fabids</taxon>
        <taxon>Fabales</taxon>
        <taxon>Fabaceae</taxon>
        <taxon>Papilionoideae</taxon>
        <taxon>50 kb inversion clade</taxon>
        <taxon>NPAAA clade</taxon>
        <taxon>indigoferoid/millettioid clade</taxon>
        <taxon>Phaseoleae</taxon>
        <taxon>Canavalia</taxon>
    </lineage>
</organism>
<feature type="domain" description="C2" evidence="9">
    <location>
        <begin position="181"/>
        <end position="301"/>
    </location>
</feature>
<dbReference type="PROSITE" id="PS50004">
    <property type="entry name" value="C2"/>
    <property type="match status" value="3"/>
</dbReference>
<dbReference type="PANTHER" id="PTHR31425:SF41">
    <property type="entry name" value="ANTHRANILATE PHOSPHORIBOSYLTRANSFERASE-LIKE PROTEIN"/>
    <property type="match status" value="1"/>
</dbReference>
<keyword evidence="11" id="KW-1185">Reference proteome</keyword>
<evidence type="ECO:0000256" key="6">
    <source>
        <dbReference type="ARBA" id="ARBA00022989"/>
    </source>
</evidence>
<keyword evidence="7 8" id="KW-0472">Membrane</keyword>
<keyword evidence="3 8" id="KW-0812">Transmembrane</keyword>
<evidence type="ECO:0000256" key="3">
    <source>
        <dbReference type="ARBA" id="ARBA00022692"/>
    </source>
</evidence>
<dbReference type="Pfam" id="PF00168">
    <property type="entry name" value="C2"/>
    <property type="match status" value="3"/>
</dbReference>
<dbReference type="FunFam" id="2.60.40.150:FF:000090">
    <property type="entry name" value="C2 domain-containing protein"/>
    <property type="match status" value="1"/>
</dbReference>
<evidence type="ECO:0000313" key="11">
    <source>
        <dbReference type="Proteomes" id="UP001367508"/>
    </source>
</evidence>
<comment type="similarity">
    <text evidence="2">Belongs to the MCTP family.</text>
</comment>
<dbReference type="AlphaFoldDB" id="A0AAN9Q2T8"/>
<gene>
    <name evidence="10" type="ORF">VNO77_29620</name>
</gene>
<dbReference type="InterPro" id="IPR000008">
    <property type="entry name" value="C2_dom"/>
</dbReference>
<proteinExistence type="inferred from homology"/>
<comment type="caution">
    <text evidence="10">The sequence shown here is derived from an EMBL/GenBank/DDBJ whole genome shotgun (WGS) entry which is preliminary data.</text>
</comment>
<feature type="domain" description="C2" evidence="9">
    <location>
        <begin position="25"/>
        <end position="140"/>
    </location>
</feature>
<dbReference type="Pfam" id="PF08372">
    <property type="entry name" value="PRT_C"/>
    <property type="match status" value="1"/>
</dbReference>
<evidence type="ECO:0000256" key="2">
    <source>
        <dbReference type="ARBA" id="ARBA00007923"/>
    </source>
</evidence>
<dbReference type="CDD" id="cd08378">
    <property type="entry name" value="C2B_MCTP_PRT_plant"/>
    <property type="match status" value="1"/>
</dbReference>
<feature type="transmembrane region" description="Helical" evidence="8">
    <location>
        <begin position="705"/>
        <end position="734"/>
    </location>
</feature>
<dbReference type="InterPro" id="IPR013583">
    <property type="entry name" value="MCTP_C"/>
</dbReference>
<dbReference type="GO" id="GO:0016020">
    <property type="term" value="C:membrane"/>
    <property type="evidence" value="ECO:0007669"/>
    <property type="project" value="UniProtKB-SubCell"/>
</dbReference>
<dbReference type="CDD" id="cd08379">
    <property type="entry name" value="C2D_MCTP_PRT_plant"/>
    <property type="match status" value="1"/>
</dbReference>
<name>A0AAN9Q2T8_CANGL</name>